<comment type="caution">
    <text evidence="1">The sequence shown here is derived from an EMBL/GenBank/DDBJ whole genome shotgun (WGS) entry which is preliminary data.</text>
</comment>
<dbReference type="OrthoDB" id="10262929at2759"/>
<reference evidence="1" key="1">
    <citation type="submission" date="2018-11" db="EMBL/GenBank/DDBJ databases">
        <authorList>
            <consortium name="Pathogen Informatics"/>
        </authorList>
    </citation>
    <scope>NUCLEOTIDE SEQUENCE</scope>
</reference>
<accession>A0A448WE91</accession>
<dbReference type="EMBL" id="CAAALY010006846">
    <property type="protein sequence ID" value="VEL09642.1"/>
    <property type="molecule type" value="Genomic_DNA"/>
</dbReference>
<protein>
    <submittedName>
        <fullName evidence="1">Uncharacterized protein</fullName>
    </submittedName>
</protein>
<proteinExistence type="predicted"/>
<dbReference type="Proteomes" id="UP000784294">
    <property type="component" value="Unassembled WGS sequence"/>
</dbReference>
<name>A0A448WE91_9PLAT</name>
<gene>
    <name evidence="1" type="ORF">PXEA_LOCUS3082</name>
</gene>
<sequence length="110" mass="12839">MHVISRSRDNEYNLLQISKRFMSELEMQMADLQKADQFPDNAITEASQIRAQILSSYNTAMQYDERVEMLRYDAGLLREERKLLKRDYSKLPTAEVGLFQITTPSGCTKR</sequence>
<evidence type="ECO:0000313" key="1">
    <source>
        <dbReference type="EMBL" id="VEL09642.1"/>
    </source>
</evidence>
<organism evidence="1 2">
    <name type="scientific">Protopolystoma xenopodis</name>
    <dbReference type="NCBI Taxonomy" id="117903"/>
    <lineage>
        <taxon>Eukaryota</taxon>
        <taxon>Metazoa</taxon>
        <taxon>Spiralia</taxon>
        <taxon>Lophotrochozoa</taxon>
        <taxon>Platyhelminthes</taxon>
        <taxon>Monogenea</taxon>
        <taxon>Polyopisthocotylea</taxon>
        <taxon>Polystomatidea</taxon>
        <taxon>Polystomatidae</taxon>
        <taxon>Protopolystoma</taxon>
    </lineage>
</organism>
<keyword evidence="2" id="KW-1185">Reference proteome</keyword>
<evidence type="ECO:0000313" key="2">
    <source>
        <dbReference type="Proteomes" id="UP000784294"/>
    </source>
</evidence>
<dbReference type="AlphaFoldDB" id="A0A448WE91"/>